<dbReference type="InterPro" id="IPR038770">
    <property type="entry name" value="Na+/solute_symporter_sf"/>
</dbReference>
<dbReference type="Pfam" id="PF03547">
    <property type="entry name" value="Mem_trans"/>
    <property type="match status" value="1"/>
</dbReference>
<organism evidence="9 10">
    <name type="scientific">Salinicola rhizosphaerae</name>
    <dbReference type="NCBI Taxonomy" id="1443141"/>
    <lineage>
        <taxon>Bacteria</taxon>
        <taxon>Pseudomonadati</taxon>
        <taxon>Pseudomonadota</taxon>
        <taxon>Gammaproteobacteria</taxon>
        <taxon>Oceanospirillales</taxon>
        <taxon>Halomonadaceae</taxon>
        <taxon>Salinicola</taxon>
    </lineage>
</organism>
<dbReference type="Gene3D" id="1.20.1530.20">
    <property type="match status" value="1"/>
</dbReference>
<dbReference type="Proteomes" id="UP000646745">
    <property type="component" value="Unassembled WGS sequence"/>
</dbReference>
<evidence type="ECO:0000256" key="4">
    <source>
        <dbReference type="ARBA" id="ARBA00022475"/>
    </source>
</evidence>
<protein>
    <recommendedName>
        <fullName evidence="11">AEC family transporter</fullName>
    </recommendedName>
</protein>
<feature type="transmembrane region" description="Helical" evidence="8">
    <location>
        <begin position="118"/>
        <end position="135"/>
    </location>
</feature>
<evidence type="ECO:0000256" key="3">
    <source>
        <dbReference type="ARBA" id="ARBA00022448"/>
    </source>
</evidence>
<comment type="subcellular location">
    <subcellularLocation>
        <location evidence="1">Cell membrane</location>
        <topology evidence="1">Multi-pass membrane protein</topology>
    </subcellularLocation>
</comment>
<evidence type="ECO:0000256" key="2">
    <source>
        <dbReference type="ARBA" id="ARBA00010145"/>
    </source>
</evidence>
<feature type="transmembrane region" description="Helical" evidence="8">
    <location>
        <begin position="254"/>
        <end position="275"/>
    </location>
</feature>
<feature type="transmembrane region" description="Helical" evidence="8">
    <location>
        <begin position="21"/>
        <end position="43"/>
    </location>
</feature>
<evidence type="ECO:0000256" key="7">
    <source>
        <dbReference type="ARBA" id="ARBA00023136"/>
    </source>
</evidence>
<feature type="transmembrane region" description="Helical" evidence="8">
    <location>
        <begin position="202"/>
        <end position="222"/>
    </location>
</feature>
<dbReference type="PANTHER" id="PTHR36838:SF1">
    <property type="entry name" value="SLR1864 PROTEIN"/>
    <property type="match status" value="1"/>
</dbReference>
<name>A0ABQ3E6D5_9GAMM</name>
<feature type="transmembrane region" description="Helical" evidence="8">
    <location>
        <begin position="174"/>
        <end position="196"/>
    </location>
</feature>
<evidence type="ECO:0008006" key="11">
    <source>
        <dbReference type="Google" id="ProtNLM"/>
    </source>
</evidence>
<keyword evidence="6 8" id="KW-1133">Transmembrane helix</keyword>
<feature type="transmembrane region" description="Helical" evidence="8">
    <location>
        <begin position="229"/>
        <end position="248"/>
    </location>
</feature>
<dbReference type="PANTHER" id="PTHR36838">
    <property type="entry name" value="AUXIN EFFLUX CARRIER FAMILY PROTEIN"/>
    <property type="match status" value="1"/>
</dbReference>
<gene>
    <name evidence="9" type="ORF">GCM10009038_24710</name>
</gene>
<keyword evidence="5 8" id="KW-0812">Transmembrane</keyword>
<keyword evidence="7 8" id="KW-0472">Membrane</keyword>
<feature type="transmembrane region" description="Helical" evidence="8">
    <location>
        <begin position="141"/>
        <end position="162"/>
    </location>
</feature>
<feature type="transmembrane region" description="Helical" evidence="8">
    <location>
        <begin position="287"/>
        <end position="305"/>
    </location>
</feature>
<evidence type="ECO:0000256" key="6">
    <source>
        <dbReference type="ARBA" id="ARBA00022989"/>
    </source>
</evidence>
<accession>A0ABQ3E6D5</accession>
<sequence length="311" mass="33400">MRFSAPHQGAHPSSLSEVFRMLAQLFAVMAPVLVGASIGFGWIRLGLSYPTEFITKLVFNIGTPALVLASLSNADVDPDDFGLTLIATFGVLAGMAIASFGVARLLNKPWRVLISPMMYPNAGNMGLPVALYAFGSDGFTFAMTAWVANALIQFTVGMMMAARGNPWKALARNPTLYSIAISMTLLLTGTHLPAWLYNSVHLLSGLTIPMMLITLGVSLASIQARNLTSGFVFTLCRVPIALALAFGIGHLLSLPAIAVSALALQMSMPVAVYNYLFAQRSRQEPEYVASLVFCSTLLAFIYLPVELAFLL</sequence>
<evidence type="ECO:0000313" key="10">
    <source>
        <dbReference type="Proteomes" id="UP000646745"/>
    </source>
</evidence>
<evidence type="ECO:0000256" key="1">
    <source>
        <dbReference type="ARBA" id="ARBA00004651"/>
    </source>
</evidence>
<evidence type="ECO:0000256" key="8">
    <source>
        <dbReference type="SAM" id="Phobius"/>
    </source>
</evidence>
<comment type="caution">
    <text evidence="9">The sequence shown here is derived from an EMBL/GenBank/DDBJ whole genome shotgun (WGS) entry which is preliminary data.</text>
</comment>
<evidence type="ECO:0000256" key="5">
    <source>
        <dbReference type="ARBA" id="ARBA00022692"/>
    </source>
</evidence>
<keyword evidence="10" id="KW-1185">Reference proteome</keyword>
<comment type="similarity">
    <text evidence="2">Belongs to the auxin efflux carrier (TC 2.A.69) family.</text>
</comment>
<keyword evidence="3" id="KW-0813">Transport</keyword>
<dbReference type="EMBL" id="BMZI01000005">
    <property type="protein sequence ID" value="GHB24688.1"/>
    <property type="molecule type" value="Genomic_DNA"/>
</dbReference>
<feature type="transmembrane region" description="Helical" evidence="8">
    <location>
        <begin position="81"/>
        <end position="106"/>
    </location>
</feature>
<keyword evidence="4" id="KW-1003">Cell membrane</keyword>
<reference evidence="10" key="1">
    <citation type="journal article" date="2019" name="Int. J. Syst. Evol. Microbiol.">
        <title>The Global Catalogue of Microorganisms (GCM) 10K type strain sequencing project: providing services to taxonomists for standard genome sequencing and annotation.</title>
        <authorList>
            <consortium name="The Broad Institute Genomics Platform"/>
            <consortium name="The Broad Institute Genome Sequencing Center for Infectious Disease"/>
            <person name="Wu L."/>
            <person name="Ma J."/>
        </authorList>
    </citation>
    <scope>NUCLEOTIDE SEQUENCE [LARGE SCALE GENOMIC DNA]</scope>
    <source>
        <strain evidence="10">KCTC 32998</strain>
    </source>
</reference>
<proteinExistence type="inferred from homology"/>
<evidence type="ECO:0000313" key="9">
    <source>
        <dbReference type="EMBL" id="GHB24688.1"/>
    </source>
</evidence>
<dbReference type="InterPro" id="IPR004776">
    <property type="entry name" value="Mem_transp_PIN-like"/>
</dbReference>